<evidence type="ECO:0000256" key="1">
    <source>
        <dbReference type="SAM" id="Coils"/>
    </source>
</evidence>
<accession>A0A7Y6ET94</accession>
<dbReference type="Proteomes" id="UP000526125">
    <property type="component" value="Unassembled WGS sequence"/>
</dbReference>
<keyword evidence="1" id="KW-0175">Coiled coil</keyword>
<proteinExistence type="predicted"/>
<dbReference type="AlphaFoldDB" id="A0A7Y6ET94"/>
<dbReference type="EMBL" id="JABMCB010000142">
    <property type="protein sequence ID" value="NUU74336.1"/>
    <property type="molecule type" value="Genomic_DNA"/>
</dbReference>
<organism evidence="2 3">
    <name type="scientific">Paenibacillus xylanilyticus</name>
    <dbReference type="NCBI Taxonomy" id="248903"/>
    <lineage>
        <taxon>Bacteria</taxon>
        <taxon>Bacillati</taxon>
        <taxon>Bacillota</taxon>
        <taxon>Bacilli</taxon>
        <taxon>Bacillales</taxon>
        <taxon>Paenibacillaceae</taxon>
        <taxon>Paenibacillus</taxon>
    </lineage>
</organism>
<protein>
    <submittedName>
        <fullName evidence="2">Uncharacterized protein</fullName>
    </submittedName>
</protein>
<comment type="caution">
    <text evidence="2">The sequence shown here is derived from an EMBL/GenBank/DDBJ whole genome shotgun (WGS) entry which is preliminary data.</text>
</comment>
<gene>
    <name evidence="2" type="ORF">HP552_03525</name>
</gene>
<keyword evidence="3" id="KW-1185">Reference proteome</keyword>
<sequence>MKRVLYACIEQTIHFRLKEDTKHEIAVRGVQAELEDFKTTLNRKRKKYKILEETNQPDGSIIVKLKRQYADYDCDIYME</sequence>
<reference evidence="2 3" key="1">
    <citation type="submission" date="2020-05" db="EMBL/GenBank/DDBJ databases">
        <title>Genome Sequencing of Type Strains.</title>
        <authorList>
            <person name="Lemaire J.F."/>
            <person name="Inderbitzin P."/>
            <person name="Gregorio O.A."/>
            <person name="Collins S.B."/>
            <person name="Wespe N."/>
            <person name="Knight-Connoni V."/>
        </authorList>
    </citation>
    <scope>NUCLEOTIDE SEQUENCE [LARGE SCALE GENOMIC DNA]</scope>
    <source>
        <strain evidence="2 3">LMG 21957</strain>
    </source>
</reference>
<dbReference type="RefSeq" id="WP_175394259.1">
    <property type="nucleotide sequence ID" value="NZ_JABMCB010000142.1"/>
</dbReference>
<feature type="coiled-coil region" evidence="1">
    <location>
        <begin position="27"/>
        <end position="54"/>
    </location>
</feature>
<name>A0A7Y6ET94_9BACL</name>
<evidence type="ECO:0000313" key="2">
    <source>
        <dbReference type="EMBL" id="NUU74336.1"/>
    </source>
</evidence>
<evidence type="ECO:0000313" key="3">
    <source>
        <dbReference type="Proteomes" id="UP000526125"/>
    </source>
</evidence>